<evidence type="ECO:0000313" key="3">
    <source>
        <dbReference type="Proteomes" id="UP000050378"/>
    </source>
</evidence>
<evidence type="ECO:0000313" key="2">
    <source>
        <dbReference type="EMBL" id="MEJ6498555.1"/>
    </source>
</evidence>
<evidence type="ECO:0000313" key="4">
    <source>
        <dbReference type="Proteomes" id="UP001377972"/>
    </source>
</evidence>
<dbReference type="InterPro" id="IPR036366">
    <property type="entry name" value="PGBDSf"/>
</dbReference>
<dbReference type="EMBL" id="JAQPZS010000036">
    <property type="protein sequence ID" value="MEJ6498555.1"/>
    <property type="molecule type" value="Genomic_DNA"/>
</dbReference>
<sequence length="107" mass="11387">MSAIRITQSVGLGGVNTPAYVKTVQTALNKLLKLISPTKVLVVDGRLGSRPESSNTVAAIKQLQSKVVGMVRPDGKIDPNGRTHKKINEKLAGLALLSKVKSLQLCQ</sequence>
<dbReference type="Proteomes" id="UP000050378">
    <property type="component" value="Unassembled WGS sequence"/>
</dbReference>
<dbReference type="AlphaFoldDB" id="A0A0P7E5L6"/>
<keyword evidence="4" id="KW-1185">Reference proteome</keyword>
<evidence type="ECO:0000313" key="1">
    <source>
        <dbReference type="EMBL" id="KPM82506.1"/>
    </source>
</evidence>
<protein>
    <submittedName>
        <fullName evidence="1">Uncharacterized protein</fullName>
    </submittedName>
</protein>
<comment type="caution">
    <text evidence="1">The sequence shown here is derived from an EMBL/GenBank/DDBJ whole genome shotgun (WGS) entry which is preliminary data.</text>
</comment>
<dbReference type="Gene3D" id="1.10.101.10">
    <property type="entry name" value="PGBD-like superfamily/PGBD"/>
    <property type="match status" value="1"/>
</dbReference>
<dbReference type="STRING" id="570156.AOG27_16115"/>
<dbReference type="RefSeq" id="WP_054554032.1">
    <property type="nucleotide sequence ID" value="NZ_JAQPZS010000036.1"/>
</dbReference>
<accession>A0A0P7E5L6</accession>
<dbReference type="PATRIC" id="fig|570156.3.peg.1148"/>
<gene>
    <name evidence="1" type="ORF">AOG27_16115</name>
    <name evidence="2" type="ORF">PQI24_21230</name>
</gene>
<reference evidence="1 3" key="1">
    <citation type="submission" date="2015-09" db="EMBL/GenBank/DDBJ databases">
        <title>Draft Genome Sequence of Pseudoalteromonas lipolytica UCD-48B.</title>
        <authorList>
            <person name="Krusor M."/>
            <person name="Coil D.A."/>
            <person name="Lang J.M."/>
            <person name="Eisen J.A."/>
            <person name="Alexiev A."/>
        </authorList>
    </citation>
    <scope>NUCLEOTIDE SEQUENCE [LARGE SCALE GENOMIC DNA]</scope>
    <source>
        <strain evidence="1 3">UCD-48B</strain>
    </source>
</reference>
<proteinExistence type="predicted"/>
<reference evidence="2 4" key="2">
    <citation type="submission" date="2023-01" db="EMBL/GenBank/DDBJ databases">
        <title>Trichodesmium-associated heterotrophic epibiont bacteria.</title>
        <authorList>
            <person name="Cleveland C.S."/>
            <person name="Webb E.A."/>
        </authorList>
    </citation>
    <scope>NUCLEOTIDE SEQUENCE [LARGE SCALE GENOMIC DNA]</scope>
    <source>
        <strain evidence="2 4">USCH2</strain>
    </source>
</reference>
<dbReference type="EMBL" id="LJTC01000011">
    <property type="protein sequence ID" value="KPM82506.1"/>
    <property type="molecule type" value="Genomic_DNA"/>
</dbReference>
<name>A0A0P7E5L6_9GAMM</name>
<dbReference type="Proteomes" id="UP001377972">
    <property type="component" value="Unassembled WGS sequence"/>
</dbReference>
<organism evidence="1 3">
    <name type="scientific">Pseudoalteromonas lipolytica</name>
    <dbReference type="NCBI Taxonomy" id="570156"/>
    <lineage>
        <taxon>Bacteria</taxon>
        <taxon>Pseudomonadati</taxon>
        <taxon>Pseudomonadota</taxon>
        <taxon>Gammaproteobacteria</taxon>
        <taxon>Alteromonadales</taxon>
        <taxon>Pseudoalteromonadaceae</taxon>
        <taxon>Pseudoalteromonas</taxon>
    </lineage>
</organism>